<evidence type="ECO:0000313" key="3">
    <source>
        <dbReference type="Proteomes" id="UP000198984"/>
    </source>
</evidence>
<proteinExistence type="predicted"/>
<evidence type="ECO:0008006" key="4">
    <source>
        <dbReference type="Google" id="ProtNLM"/>
    </source>
</evidence>
<keyword evidence="3" id="KW-1185">Reference proteome</keyword>
<dbReference type="STRING" id="573321.SAMN04488505_11194"/>
<dbReference type="EMBL" id="FOBB01000011">
    <property type="protein sequence ID" value="SEN56822.1"/>
    <property type="molecule type" value="Genomic_DNA"/>
</dbReference>
<reference evidence="2 3" key="1">
    <citation type="submission" date="2016-10" db="EMBL/GenBank/DDBJ databases">
        <authorList>
            <person name="de Groot N.N."/>
        </authorList>
    </citation>
    <scope>NUCLEOTIDE SEQUENCE [LARGE SCALE GENOMIC DNA]</scope>
    <source>
        <strain evidence="2 3">DSM 21039</strain>
    </source>
</reference>
<dbReference type="InterPro" id="IPR042098">
    <property type="entry name" value="TauD-like_sf"/>
</dbReference>
<dbReference type="SUPFAM" id="SSF51197">
    <property type="entry name" value="Clavaminate synthase-like"/>
    <property type="match status" value="1"/>
</dbReference>
<keyword evidence="1" id="KW-0560">Oxidoreductase</keyword>
<dbReference type="Proteomes" id="UP000198984">
    <property type="component" value="Unassembled WGS sequence"/>
</dbReference>
<sequence length="383" mass="43879">MEPRIETLPRIGTSMQAYSTTTYPAFSPPMQPLIIDVTDEERMEITYIGKKLKRKYQDYENPEFISTLHLNAFKLLPERIARILSSFGTDFTAQQYGAIVLRGLIEIGQEELGPTPPSWQETDYNKIVEYGFISSLLHGAVPSKPVEYFAQRKGGGLMHAIIPDEKMMHTQTGSGSRTDLFVHTEDAFLYNAADFLSFLFLRNEERVPSMLYSIRSHGKPNDVMKELFRPIYKCPKDANYDQDDATGEETCTAVLYGNEDAPFMRFDAAEQIYNVNADQTPEALENLKRFWEEAKGLIYNEFIPEAGDLIFVNNHLCAHGRNAFLAGFREEYGQLVKCERRLMLRMMSKTSLINIRSVTHPENPYLIMEEHYGKVYHSALANM</sequence>
<evidence type="ECO:0000313" key="2">
    <source>
        <dbReference type="EMBL" id="SEN56822.1"/>
    </source>
</evidence>
<name>A0A1H8HKS7_9BACT</name>
<gene>
    <name evidence="2" type="ORF">SAMN04488505_11194</name>
</gene>
<dbReference type="GO" id="GO:0016706">
    <property type="term" value="F:2-oxoglutarate-dependent dioxygenase activity"/>
    <property type="evidence" value="ECO:0007669"/>
    <property type="project" value="UniProtKB-ARBA"/>
</dbReference>
<organism evidence="2 3">
    <name type="scientific">Chitinophaga rupis</name>
    <dbReference type="NCBI Taxonomy" id="573321"/>
    <lineage>
        <taxon>Bacteria</taxon>
        <taxon>Pseudomonadati</taxon>
        <taxon>Bacteroidota</taxon>
        <taxon>Chitinophagia</taxon>
        <taxon>Chitinophagales</taxon>
        <taxon>Chitinophagaceae</taxon>
        <taxon>Chitinophaga</taxon>
    </lineage>
</organism>
<dbReference type="OrthoDB" id="1265925at2"/>
<dbReference type="AlphaFoldDB" id="A0A1H8HKS7"/>
<evidence type="ECO:0000256" key="1">
    <source>
        <dbReference type="ARBA" id="ARBA00023002"/>
    </source>
</evidence>
<dbReference type="Gene3D" id="3.60.130.10">
    <property type="entry name" value="Clavaminate synthase-like"/>
    <property type="match status" value="1"/>
</dbReference>
<accession>A0A1H8HKS7</accession>
<protein>
    <recommendedName>
        <fullName evidence="4">Taurine catabolism dioxygenase TauD, TfdA family</fullName>
    </recommendedName>
</protein>